<organism evidence="1 2">
    <name type="scientific">Priapulus caudatus</name>
    <name type="common">Priapulid worm</name>
    <dbReference type="NCBI Taxonomy" id="37621"/>
    <lineage>
        <taxon>Eukaryota</taxon>
        <taxon>Metazoa</taxon>
        <taxon>Ecdysozoa</taxon>
        <taxon>Scalidophora</taxon>
        <taxon>Priapulida</taxon>
        <taxon>Priapulimorpha</taxon>
        <taxon>Priapulimorphida</taxon>
        <taxon>Priapulidae</taxon>
        <taxon>Priapulus</taxon>
    </lineage>
</organism>
<keyword evidence="1" id="KW-1185">Reference proteome</keyword>
<dbReference type="Proteomes" id="UP000695022">
    <property type="component" value="Unplaced"/>
</dbReference>
<name>A0ABM1E3N8_PRICU</name>
<sequence>MSASQLPNLQDSLKERLCSYGGRQAAITAKAFTINKPVVQRKTKDVHRSLQPLPSLAMRQGKTRQHDLDDESCDIKRICEPASFKTAESRGAATLPELPASLKVKQAQLASSRSHVSSPLSSTLVRTLKPIPLKASSVYGMTNPLEVVKLLKSHPELGFLYLSPAVPKSSVLYHSYNIKVVRYAEVNKCNYRTISPHGVTHITDHESEFTSLERWTHEFHYFQKLVKIPTFRLFRKWKAFTTWRRNVRRNKFNTCRNQLRENLFIVNPCLRPALLNVREMAFTISDMGMCKMRQLYTYTLQEFLEEQLTHLKDVSARLAEFRELVMEVVRSACRAALLDTGFTPDDFILELQNSGAAPMDLENSLEMYIEAAEKMTYTEQANKRSQCHRLTSFIRLADYLIA</sequence>
<protein>
    <submittedName>
        <fullName evidence="2">Dynein heavy chain 6, axonemal-like</fullName>
    </submittedName>
</protein>
<gene>
    <name evidence="2" type="primary">LOC106808560</name>
</gene>
<evidence type="ECO:0000313" key="2">
    <source>
        <dbReference type="RefSeq" id="XP_014666809.1"/>
    </source>
</evidence>
<evidence type="ECO:0000313" key="1">
    <source>
        <dbReference type="Proteomes" id="UP000695022"/>
    </source>
</evidence>
<reference evidence="2" key="1">
    <citation type="submission" date="2025-08" db="UniProtKB">
        <authorList>
            <consortium name="RefSeq"/>
        </authorList>
    </citation>
    <scope>IDENTIFICATION</scope>
</reference>
<proteinExistence type="predicted"/>
<dbReference type="GeneID" id="106808560"/>
<dbReference type="RefSeq" id="XP_014666809.1">
    <property type="nucleotide sequence ID" value="XM_014811323.1"/>
</dbReference>
<accession>A0ABM1E3N8</accession>